<dbReference type="InterPro" id="IPR005175">
    <property type="entry name" value="PPC_dom"/>
</dbReference>
<evidence type="ECO:0000313" key="7">
    <source>
        <dbReference type="Proteomes" id="UP000813463"/>
    </source>
</evidence>
<dbReference type="KEGG" id="soe:110777647"/>
<keyword evidence="4" id="KW-0539">Nucleus</keyword>
<gene>
    <name evidence="8" type="primary">LOC110777647</name>
</gene>
<dbReference type="Gene3D" id="3.30.1330.80">
    <property type="entry name" value="Hypothetical protein, similar to alpha- acetolactate decarboxylase, domain 2"/>
    <property type="match status" value="1"/>
</dbReference>
<dbReference type="AlphaFoldDB" id="A0A9R0HVQ7"/>
<keyword evidence="1 4" id="KW-0805">Transcription regulation</keyword>
<dbReference type="SUPFAM" id="SSF117856">
    <property type="entry name" value="AF0104/ALDC/Ptd012-like"/>
    <property type="match status" value="1"/>
</dbReference>
<dbReference type="Pfam" id="PF03479">
    <property type="entry name" value="PCC"/>
    <property type="match status" value="1"/>
</dbReference>
<dbReference type="CDD" id="cd11378">
    <property type="entry name" value="DUF296"/>
    <property type="match status" value="1"/>
</dbReference>
<protein>
    <recommendedName>
        <fullName evidence="4">AT-hook motif nuclear-localized protein</fullName>
    </recommendedName>
</protein>
<name>A0A9R0HVQ7_SPIOL</name>
<keyword evidence="3 4" id="KW-0804">Transcription</keyword>
<feature type="region of interest" description="Disordered" evidence="5">
    <location>
        <begin position="1"/>
        <end position="40"/>
    </location>
</feature>
<sequence length="362" mass="37318">MEERESPISGSPENTESGSPISMSAGVISAPPDAVSGEGNFNGAVIALASGAGNSVGLKKKRGRPRKYDAHGNLNPSYASAAGRRISSPHSEAMSPPPGFTLTPSFASDNGPKRGRGKASSQNNWNQFASVGGIFADTAGVDFTPHVITVQTGEDVAAKIHSVGHKGARGVCVLSANGSISNVTIRQPGSSGGLLTYEGRFEILSLSGSYTRSEANGVTTRNGGLSISLAGPDGHVVGGNVAGWITAASPVQLVIGSFVPYAQKRRQHQHGESPAAISIQAFPDTMPAGISNLQSVPLGNEMGTPNVQLMPLQSLSQADESIGNGHNLNVVSSHNTPQWNNGVQPTQQQKIYPDINVCVPGV</sequence>
<dbReference type="PANTHER" id="PTHR31500:SF56">
    <property type="entry name" value="AT-HOOK MOTIF NUCLEAR-LOCALIZED PROTEIN"/>
    <property type="match status" value="1"/>
</dbReference>
<evidence type="ECO:0000256" key="5">
    <source>
        <dbReference type="SAM" id="MobiDB-lite"/>
    </source>
</evidence>
<comment type="domain">
    <text evidence="4">The PPC domain mediates interactions between AHL proteins.</text>
</comment>
<dbReference type="Proteomes" id="UP000813463">
    <property type="component" value="Chromosome 5"/>
</dbReference>
<evidence type="ECO:0000256" key="2">
    <source>
        <dbReference type="ARBA" id="ARBA00023125"/>
    </source>
</evidence>
<keyword evidence="2 4" id="KW-0238">DNA-binding</keyword>
<evidence type="ECO:0000256" key="4">
    <source>
        <dbReference type="RuleBase" id="RU367031"/>
    </source>
</evidence>
<evidence type="ECO:0000313" key="8">
    <source>
        <dbReference type="RefSeq" id="XP_021837931.1"/>
    </source>
</evidence>
<reference evidence="8" key="2">
    <citation type="submission" date="2025-08" db="UniProtKB">
        <authorList>
            <consortium name="RefSeq"/>
        </authorList>
    </citation>
    <scope>IDENTIFICATION</scope>
    <source>
        <tissue evidence="8">Leaf</tissue>
    </source>
</reference>
<dbReference type="GO" id="GO:0003680">
    <property type="term" value="F:minor groove of adenine-thymine-rich DNA binding"/>
    <property type="evidence" value="ECO:0007669"/>
    <property type="project" value="UniProtKB-UniRule"/>
</dbReference>
<feature type="region of interest" description="Disordered" evidence="5">
    <location>
        <begin position="52"/>
        <end position="123"/>
    </location>
</feature>
<feature type="compositionally biased region" description="Polar residues" evidence="5">
    <location>
        <begin position="8"/>
        <end position="22"/>
    </location>
</feature>
<accession>A0A9R0HVQ7</accession>
<dbReference type="PANTHER" id="PTHR31500">
    <property type="entry name" value="AT-HOOK MOTIF NUCLEAR-LOCALIZED PROTEIN 9"/>
    <property type="match status" value="1"/>
</dbReference>
<dbReference type="OrthoDB" id="1903967at2759"/>
<evidence type="ECO:0000256" key="1">
    <source>
        <dbReference type="ARBA" id="ARBA00023015"/>
    </source>
</evidence>
<dbReference type="RefSeq" id="XP_021837931.1">
    <property type="nucleotide sequence ID" value="XM_021982239.2"/>
</dbReference>
<proteinExistence type="predicted"/>
<organism evidence="7 8">
    <name type="scientific">Spinacia oleracea</name>
    <name type="common">Spinach</name>
    <dbReference type="NCBI Taxonomy" id="3562"/>
    <lineage>
        <taxon>Eukaryota</taxon>
        <taxon>Viridiplantae</taxon>
        <taxon>Streptophyta</taxon>
        <taxon>Embryophyta</taxon>
        <taxon>Tracheophyta</taxon>
        <taxon>Spermatophyta</taxon>
        <taxon>Magnoliopsida</taxon>
        <taxon>eudicotyledons</taxon>
        <taxon>Gunneridae</taxon>
        <taxon>Pentapetalae</taxon>
        <taxon>Caryophyllales</taxon>
        <taxon>Chenopodiaceae</taxon>
        <taxon>Chenopodioideae</taxon>
        <taxon>Anserineae</taxon>
        <taxon>Spinacia</taxon>
    </lineage>
</organism>
<dbReference type="InterPro" id="IPR039605">
    <property type="entry name" value="AHL"/>
</dbReference>
<comment type="function">
    <text evidence="4">Transcription factor that specifically binds AT-rich DNA sequences related to the nuclear matrix attachment regions (MARs).</text>
</comment>
<dbReference type="GO" id="GO:0005634">
    <property type="term" value="C:nucleus"/>
    <property type="evidence" value="ECO:0007669"/>
    <property type="project" value="UniProtKB-SubCell"/>
</dbReference>
<evidence type="ECO:0000259" key="6">
    <source>
        <dbReference type="PROSITE" id="PS51742"/>
    </source>
</evidence>
<keyword evidence="7" id="KW-1185">Reference proteome</keyword>
<comment type="subcellular location">
    <subcellularLocation>
        <location evidence="4">Nucleus</location>
    </subcellularLocation>
</comment>
<evidence type="ECO:0000256" key="3">
    <source>
        <dbReference type="ARBA" id="ARBA00023163"/>
    </source>
</evidence>
<dbReference type="GeneID" id="110777647"/>
<feature type="domain" description="PPC" evidence="6">
    <location>
        <begin position="140"/>
        <end position="278"/>
    </location>
</feature>
<dbReference type="PROSITE" id="PS51742">
    <property type="entry name" value="PPC"/>
    <property type="match status" value="1"/>
</dbReference>
<reference evidence="7" key="1">
    <citation type="journal article" date="2021" name="Nat. Commun.">
        <title>Genomic analyses provide insights into spinach domestication and the genetic basis of agronomic traits.</title>
        <authorList>
            <person name="Cai X."/>
            <person name="Sun X."/>
            <person name="Xu C."/>
            <person name="Sun H."/>
            <person name="Wang X."/>
            <person name="Ge C."/>
            <person name="Zhang Z."/>
            <person name="Wang Q."/>
            <person name="Fei Z."/>
            <person name="Jiao C."/>
            <person name="Wang Q."/>
        </authorList>
    </citation>
    <scope>NUCLEOTIDE SEQUENCE [LARGE SCALE GENOMIC DNA]</scope>
    <source>
        <strain evidence="7">cv. Varoflay</strain>
    </source>
</reference>